<accession>A0ABP7QGG4</accession>
<evidence type="ECO:0000313" key="3">
    <source>
        <dbReference type="Proteomes" id="UP001500456"/>
    </source>
</evidence>
<gene>
    <name evidence="2" type="ORF">GCM10022232_13040</name>
</gene>
<evidence type="ECO:0000256" key="1">
    <source>
        <dbReference type="SAM" id="Phobius"/>
    </source>
</evidence>
<evidence type="ECO:0000313" key="2">
    <source>
        <dbReference type="EMBL" id="GAA3982156.1"/>
    </source>
</evidence>
<feature type="transmembrane region" description="Helical" evidence="1">
    <location>
        <begin position="209"/>
        <end position="231"/>
    </location>
</feature>
<comment type="caution">
    <text evidence="2">The sequence shown here is derived from an EMBL/GenBank/DDBJ whole genome shotgun (WGS) entry which is preliminary data.</text>
</comment>
<name>A0ABP7QGG4_9ACTN</name>
<dbReference type="InterPro" id="IPR023442">
    <property type="entry name" value="Ribosomal_eL24_CS"/>
</dbReference>
<keyword evidence="1" id="KW-1133">Transmembrane helix</keyword>
<dbReference type="Proteomes" id="UP001500456">
    <property type="component" value="Unassembled WGS sequence"/>
</dbReference>
<dbReference type="EMBL" id="BAAAZX010000002">
    <property type="protein sequence ID" value="GAA3982156.1"/>
    <property type="molecule type" value="Genomic_DNA"/>
</dbReference>
<feature type="transmembrane region" description="Helical" evidence="1">
    <location>
        <begin position="131"/>
        <end position="157"/>
    </location>
</feature>
<feature type="transmembrane region" description="Helical" evidence="1">
    <location>
        <begin position="32"/>
        <end position="51"/>
    </location>
</feature>
<proteinExistence type="predicted"/>
<feature type="transmembrane region" description="Helical" evidence="1">
    <location>
        <begin position="88"/>
        <end position="110"/>
    </location>
</feature>
<reference evidence="3" key="1">
    <citation type="journal article" date="2019" name="Int. J. Syst. Evol. Microbiol.">
        <title>The Global Catalogue of Microorganisms (GCM) 10K type strain sequencing project: providing services to taxonomists for standard genome sequencing and annotation.</title>
        <authorList>
            <consortium name="The Broad Institute Genomics Platform"/>
            <consortium name="The Broad Institute Genome Sequencing Center for Infectious Disease"/>
            <person name="Wu L."/>
            <person name="Ma J."/>
        </authorList>
    </citation>
    <scope>NUCLEOTIDE SEQUENCE [LARGE SCALE GENOMIC DNA]</scope>
    <source>
        <strain evidence="3">JCM 16924</strain>
    </source>
</reference>
<feature type="transmembrane region" description="Helical" evidence="1">
    <location>
        <begin position="177"/>
        <end position="202"/>
    </location>
</feature>
<evidence type="ECO:0008006" key="4">
    <source>
        <dbReference type="Google" id="ProtNLM"/>
    </source>
</evidence>
<feature type="transmembrane region" description="Helical" evidence="1">
    <location>
        <begin position="302"/>
        <end position="325"/>
    </location>
</feature>
<dbReference type="PROSITE" id="PS01073">
    <property type="entry name" value="RIBOSOMAL_L24E"/>
    <property type="match status" value="1"/>
</dbReference>
<keyword evidence="1" id="KW-0812">Transmembrane</keyword>
<protein>
    <recommendedName>
        <fullName evidence="4">ABC transporter</fullName>
    </recommendedName>
</protein>
<keyword evidence="3" id="KW-1185">Reference proteome</keyword>
<sequence length="337" mass="35428">MSALTLAAPAPPASAPPPRQLRWLLRLHRPALYAWTGLVVVLGALLLWLGGPLTDASEAAWKQYNACGMAACTYDQDAILLYKDVARYTGSAVLALPFLVAAWAGASLIGRELETGTAQLAWTQGVTPTRWLVAKLALPAALVTAGTSLLALLHHLAWSAGRGRVDNTEPWYSIETLYAGGPVLVALALAGLAAGALLGLLLRRSLAALIGSALVTGVLWIGTFLTLPHLWPAVTRVSSLRDGPSGSGITVAEGLLTADGDRLAIPRYCGSSIDPACGSLFDRLDAVSFYRDYHPRSHSGPLLLVATGILLAVAVLLTVVAFRVLRHRTADRKGAAV</sequence>
<organism evidence="2 3">
    <name type="scientific">Streptomyces plumbiresistens</name>
    <dbReference type="NCBI Taxonomy" id="511811"/>
    <lineage>
        <taxon>Bacteria</taxon>
        <taxon>Bacillati</taxon>
        <taxon>Actinomycetota</taxon>
        <taxon>Actinomycetes</taxon>
        <taxon>Kitasatosporales</taxon>
        <taxon>Streptomycetaceae</taxon>
        <taxon>Streptomyces</taxon>
    </lineage>
</organism>
<dbReference type="RefSeq" id="WP_345561679.1">
    <property type="nucleotide sequence ID" value="NZ_BAAAZX010000002.1"/>
</dbReference>
<keyword evidence="1" id="KW-0472">Membrane</keyword>